<dbReference type="Gene3D" id="3.10.20.30">
    <property type="match status" value="1"/>
</dbReference>
<feature type="region of interest" description="Disordered" evidence="7">
    <location>
        <begin position="365"/>
        <end position="441"/>
    </location>
</feature>
<sequence>MTLDVKSVRSECDDVLSVTLTPREGITLPSWIPGAHLDIFLPSGRQRQYSLCGDPDDLSSYRIAVRRIDEGGGGSREIHESLKPGMVVDVRGPRNAFPFVAAPSYLFVAGGIGITPPFPCGRVTIRPDDELGPTDIETLVAAADPGAAVYTCGPAPLMNMVRAATFAGNPTGSVHSERFSPTPGSRRQGVHGASGAHRSHRRCGRGRKCFGCDTTCTSRVAYSCQQGFCGTCKVRVLSGSVDHRDTLLTESERADSMLTCRSRSTGASLVVWTYFVRSAPLVITHRIESEATCSLWQTLTSDGALSSWARGITGADWTSARPFGIGTTRTVRAGAFAALNGDSSAGTRAPNDVLRGVGVTAGVQTLRRRSGAGTDFDRQPPHLDIRRTSAAVVRPDSGSVPTDPRTRHSQLGRRRRPPHTSRNSTMTATEIDTTTQASDDTVTQAVRDARTASEWWAELTFEQRARRLDQWRGIIARRASELADVVHRDMGKPHPDAMLEIAMALEHLAWASKNARKVLGRRSVRSSLLTVNQAASVEYRPLGVIAPLGSLSFSLAAGNAVVYKPSEFAPAVGQWLVRAFAEVVPENPVLQVVTGDGSVGAALCLAGVDKIGFTGSTATGKKVMAARRAHPLDADGMLVPRMLRCGALSNSGQNLSGRRACIRARTGIRRVYRQDNHFGCPSSCGPGGRDKIGPITMPSQVAVIRRHIDDAVSWVDVSLSEGRPDLRPVCATDHHGRRPRRQPRRHGGNFRPDDDDHKIASMDEAVELVKASPYALGASVFGKDGVAVADRLRSGGASVNSYVMYAAVPNLPLDGLKEFTLCPVDDQADDSVRPYH</sequence>
<accession>A0AA36C2K9</accession>
<dbReference type="SUPFAM" id="SSF52343">
    <property type="entry name" value="Ferredoxin reductase-like, C-terminal NADP-linked domain"/>
    <property type="match status" value="1"/>
</dbReference>
<evidence type="ECO:0000259" key="8">
    <source>
        <dbReference type="PROSITE" id="PS51384"/>
    </source>
</evidence>
<keyword evidence="2" id="KW-0001">2Fe-2S</keyword>
<dbReference type="InterPro" id="IPR036010">
    <property type="entry name" value="2Fe-2S_ferredoxin-like_sf"/>
</dbReference>
<dbReference type="InterPro" id="IPR039261">
    <property type="entry name" value="FNR_nucleotide-bd"/>
</dbReference>
<dbReference type="InterPro" id="IPR017927">
    <property type="entry name" value="FAD-bd_FR_type"/>
</dbReference>
<dbReference type="Proteomes" id="UP001177023">
    <property type="component" value="Unassembled WGS sequence"/>
</dbReference>
<dbReference type="EMBL" id="CATQJA010000002">
    <property type="protein sequence ID" value="CAJ0557298.1"/>
    <property type="molecule type" value="Genomic_DNA"/>
</dbReference>
<reference evidence="9" key="1">
    <citation type="submission" date="2023-06" db="EMBL/GenBank/DDBJ databases">
        <authorList>
            <person name="Delattre M."/>
        </authorList>
    </citation>
    <scope>NUCLEOTIDE SEQUENCE</scope>
    <source>
        <strain evidence="9">AF72</strain>
    </source>
</reference>
<dbReference type="SUPFAM" id="SSF54292">
    <property type="entry name" value="2Fe-2S ferredoxin-like"/>
    <property type="match status" value="1"/>
</dbReference>
<proteinExistence type="predicted"/>
<dbReference type="PROSITE" id="PS51384">
    <property type="entry name" value="FAD_FR"/>
    <property type="match status" value="1"/>
</dbReference>
<dbReference type="Gene3D" id="3.40.605.10">
    <property type="entry name" value="Aldehyde Dehydrogenase, Chain A, domain 1"/>
    <property type="match status" value="1"/>
</dbReference>
<comment type="caution">
    <text evidence="9">The sequence shown here is derived from an EMBL/GenBank/DDBJ whole genome shotgun (WGS) entry which is preliminary data.</text>
</comment>
<dbReference type="GO" id="GO:0016620">
    <property type="term" value="F:oxidoreductase activity, acting on the aldehyde or oxo group of donors, NAD or NADP as acceptor"/>
    <property type="evidence" value="ECO:0007669"/>
    <property type="project" value="InterPro"/>
</dbReference>
<keyword evidence="6" id="KW-0411">Iron-sulfur</keyword>
<feature type="region of interest" description="Disordered" evidence="7">
    <location>
        <begin position="173"/>
        <end position="199"/>
    </location>
</feature>
<feature type="compositionally biased region" description="Basic and acidic residues" evidence="7">
    <location>
        <begin position="375"/>
        <end position="387"/>
    </location>
</feature>
<dbReference type="Pfam" id="PF00111">
    <property type="entry name" value="Fer2"/>
    <property type="match status" value="1"/>
</dbReference>
<evidence type="ECO:0000256" key="5">
    <source>
        <dbReference type="ARBA" id="ARBA00023004"/>
    </source>
</evidence>
<evidence type="ECO:0000256" key="3">
    <source>
        <dbReference type="ARBA" id="ARBA00022723"/>
    </source>
</evidence>
<dbReference type="InterPro" id="IPR001041">
    <property type="entry name" value="2Fe-2S_ferredoxin-type"/>
</dbReference>
<feature type="compositionally biased region" description="Polar residues" evidence="7">
    <location>
        <begin position="420"/>
        <end position="441"/>
    </location>
</feature>
<evidence type="ECO:0000256" key="1">
    <source>
        <dbReference type="ARBA" id="ARBA00022630"/>
    </source>
</evidence>
<feature type="compositionally biased region" description="Basic residues" evidence="7">
    <location>
        <begin position="407"/>
        <end position="419"/>
    </location>
</feature>
<dbReference type="CDD" id="cd00207">
    <property type="entry name" value="fer2"/>
    <property type="match status" value="1"/>
</dbReference>
<name>A0AA36C2K9_9BILA</name>
<evidence type="ECO:0000256" key="2">
    <source>
        <dbReference type="ARBA" id="ARBA00022714"/>
    </source>
</evidence>
<dbReference type="InterPro" id="IPR016162">
    <property type="entry name" value="Ald_DH_N"/>
</dbReference>
<dbReference type="SUPFAM" id="SSF63380">
    <property type="entry name" value="Riboflavin synthase domain-like"/>
    <property type="match status" value="1"/>
</dbReference>
<dbReference type="InterPro" id="IPR006058">
    <property type="entry name" value="2Fe2S_fd_BS"/>
</dbReference>
<dbReference type="PRINTS" id="PR00409">
    <property type="entry name" value="PHDIOXRDTASE"/>
</dbReference>
<feature type="compositionally biased region" description="Basic residues" evidence="7">
    <location>
        <begin position="735"/>
        <end position="748"/>
    </location>
</feature>
<dbReference type="InterPro" id="IPR012675">
    <property type="entry name" value="Beta-grasp_dom_sf"/>
</dbReference>
<feature type="domain" description="FAD-binding FR-type" evidence="8">
    <location>
        <begin position="1"/>
        <end position="100"/>
    </location>
</feature>
<dbReference type="CDD" id="cd06185">
    <property type="entry name" value="PDR_like"/>
    <property type="match status" value="1"/>
</dbReference>
<evidence type="ECO:0000256" key="4">
    <source>
        <dbReference type="ARBA" id="ARBA00023002"/>
    </source>
</evidence>
<dbReference type="Gene3D" id="3.40.309.10">
    <property type="entry name" value="Aldehyde Dehydrogenase, Chain A, domain 2"/>
    <property type="match status" value="1"/>
</dbReference>
<keyword evidence="4" id="KW-0560">Oxidoreductase</keyword>
<dbReference type="InterPro" id="IPR050415">
    <property type="entry name" value="MRET"/>
</dbReference>
<organism evidence="9 10">
    <name type="scientific">Mesorhabditis spiculigera</name>
    <dbReference type="NCBI Taxonomy" id="96644"/>
    <lineage>
        <taxon>Eukaryota</taxon>
        <taxon>Metazoa</taxon>
        <taxon>Ecdysozoa</taxon>
        <taxon>Nematoda</taxon>
        <taxon>Chromadorea</taxon>
        <taxon>Rhabditida</taxon>
        <taxon>Rhabditina</taxon>
        <taxon>Rhabditomorpha</taxon>
        <taxon>Rhabditoidea</taxon>
        <taxon>Rhabditidae</taxon>
        <taxon>Mesorhabditinae</taxon>
        <taxon>Mesorhabditis</taxon>
    </lineage>
</organism>
<dbReference type="InterPro" id="IPR017938">
    <property type="entry name" value="Riboflavin_synthase-like_b-brl"/>
</dbReference>
<keyword evidence="10" id="KW-1185">Reference proteome</keyword>
<dbReference type="InterPro" id="IPR015590">
    <property type="entry name" value="Aldehyde_DH_dom"/>
</dbReference>
<protein>
    <recommendedName>
        <fullName evidence="8">FAD-binding FR-type domain-containing protein</fullName>
    </recommendedName>
</protein>
<keyword evidence="5" id="KW-0408">Iron</keyword>
<dbReference type="Pfam" id="PF00171">
    <property type="entry name" value="Aldedh"/>
    <property type="match status" value="1"/>
</dbReference>
<gene>
    <name evidence="9" type="ORF">MSPICULIGERA_LOCUS56</name>
</gene>
<dbReference type="Gene3D" id="3.40.50.80">
    <property type="entry name" value="Nucleotide-binding domain of ferredoxin-NADP reductase (FNR) module"/>
    <property type="match status" value="1"/>
</dbReference>
<evidence type="ECO:0000256" key="6">
    <source>
        <dbReference type="ARBA" id="ARBA00023014"/>
    </source>
</evidence>
<keyword evidence="1" id="KW-0285">Flavoprotein</keyword>
<dbReference type="InterPro" id="IPR016161">
    <property type="entry name" value="Ald_DH/histidinol_DH"/>
</dbReference>
<dbReference type="PANTHER" id="PTHR47354">
    <property type="entry name" value="NADH OXIDOREDUCTASE HCR"/>
    <property type="match status" value="1"/>
</dbReference>
<dbReference type="AlphaFoldDB" id="A0AA36C2K9"/>
<dbReference type="InterPro" id="IPR016163">
    <property type="entry name" value="Ald_DH_C"/>
</dbReference>
<dbReference type="Gene3D" id="2.40.30.10">
    <property type="entry name" value="Translation factors"/>
    <property type="match status" value="1"/>
</dbReference>
<dbReference type="PANTHER" id="PTHR47354:SF1">
    <property type="entry name" value="CARNITINE MONOOXYGENASE REDUCTASE SUBUNIT"/>
    <property type="match status" value="1"/>
</dbReference>
<dbReference type="GO" id="GO:0051537">
    <property type="term" value="F:2 iron, 2 sulfur cluster binding"/>
    <property type="evidence" value="ECO:0007669"/>
    <property type="project" value="UniProtKB-KW"/>
</dbReference>
<dbReference type="SUPFAM" id="SSF53720">
    <property type="entry name" value="ALDH-like"/>
    <property type="match status" value="1"/>
</dbReference>
<evidence type="ECO:0000256" key="7">
    <source>
        <dbReference type="SAM" id="MobiDB-lite"/>
    </source>
</evidence>
<feature type="non-terminal residue" evidence="9">
    <location>
        <position position="836"/>
    </location>
</feature>
<dbReference type="GO" id="GO:0046872">
    <property type="term" value="F:metal ion binding"/>
    <property type="evidence" value="ECO:0007669"/>
    <property type="project" value="UniProtKB-KW"/>
</dbReference>
<keyword evidence="3" id="KW-0479">Metal-binding</keyword>
<evidence type="ECO:0000313" key="10">
    <source>
        <dbReference type="Proteomes" id="UP001177023"/>
    </source>
</evidence>
<dbReference type="PROSITE" id="PS00197">
    <property type="entry name" value="2FE2S_FER_1"/>
    <property type="match status" value="1"/>
</dbReference>
<feature type="region of interest" description="Disordered" evidence="7">
    <location>
        <begin position="728"/>
        <end position="757"/>
    </location>
</feature>
<evidence type="ECO:0000313" key="9">
    <source>
        <dbReference type="EMBL" id="CAJ0557298.1"/>
    </source>
</evidence>